<keyword evidence="3" id="KW-1185">Reference proteome</keyword>
<proteinExistence type="predicted"/>
<feature type="chain" id="PRO_5040431144" evidence="1">
    <location>
        <begin position="19"/>
        <end position="146"/>
    </location>
</feature>
<dbReference type="EMBL" id="JAABOA010000077">
    <property type="protein sequence ID" value="KAF9586069.1"/>
    <property type="molecule type" value="Genomic_DNA"/>
</dbReference>
<dbReference type="AlphaFoldDB" id="A0A9P6G2S7"/>
<reference evidence="2" key="1">
    <citation type="journal article" date="2020" name="Fungal Divers.">
        <title>Resolving the Mortierellaceae phylogeny through synthesis of multi-gene phylogenetics and phylogenomics.</title>
        <authorList>
            <person name="Vandepol N."/>
            <person name="Liber J."/>
            <person name="Desiro A."/>
            <person name="Na H."/>
            <person name="Kennedy M."/>
            <person name="Barry K."/>
            <person name="Grigoriev I.V."/>
            <person name="Miller A.N."/>
            <person name="O'Donnell K."/>
            <person name="Stajich J.E."/>
            <person name="Bonito G."/>
        </authorList>
    </citation>
    <scope>NUCLEOTIDE SEQUENCE</scope>
    <source>
        <strain evidence="2">KOD1015</strain>
    </source>
</reference>
<evidence type="ECO:0000313" key="2">
    <source>
        <dbReference type="EMBL" id="KAF9586069.1"/>
    </source>
</evidence>
<evidence type="ECO:0000313" key="3">
    <source>
        <dbReference type="Proteomes" id="UP000780801"/>
    </source>
</evidence>
<evidence type="ECO:0000256" key="1">
    <source>
        <dbReference type="SAM" id="SignalP"/>
    </source>
</evidence>
<keyword evidence="1" id="KW-0732">Signal</keyword>
<feature type="signal peptide" evidence="1">
    <location>
        <begin position="1"/>
        <end position="18"/>
    </location>
</feature>
<name>A0A9P6G2S7_9FUNG</name>
<gene>
    <name evidence="2" type="ORF">BGW38_009984</name>
</gene>
<accession>A0A9P6G2S7</accession>
<dbReference type="Proteomes" id="UP000780801">
    <property type="component" value="Unassembled WGS sequence"/>
</dbReference>
<protein>
    <submittedName>
        <fullName evidence="2">Uncharacterized protein</fullName>
    </submittedName>
</protein>
<organism evidence="2 3">
    <name type="scientific">Lunasporangiospora selenospora</name>
    <dbReference type="NCBI Taxonomy" id="979761"/>
    <lineage>
        <taxon>Eukaryota</taxon>
        <taxon>Fungi</taxon>
        <taxon>Fungi incertae sedis</taxon>
        <taxon>Mucoromycota</taxon>
        <taxon>Mortierellomycotina</taxon>
        <taxon>Mortierellomycetes</taxon>
        <taxon>Mortierellales</taxon>
        <taxon>Mortierellaceae</taxon>
        <taxon>Lunasporangiospora</taxon>
    </lineage>
</organism>
<dbReference type="OrthoDB" id="2412648at2759"/>
<comment type="caution">
    <text evidence="2">The sequence shown here is derived from an EMBL/GenBank/DDBJ whole genome shotgun (WGS) entry which is preliminary data.</text>
</comment>
<sequence>MRFSVAILLVAALASVNAQKAEYSFKPNGDCVQGCLNKVGKGEFSNWSLDPASPYFIESLSYENDKGTPKYSKFMMNAGMCMTSCSKEEQDIYRAQFQVKNDWYMANKDTYGKNGNGTTTQNSSASKSVVSGLVGAAVALSAIVLV</sequence>